<evidence type="ECO:0000313" key="2">
    <source>
        <dbReference type="Proteomes" id="UP000823775"/>
    </source>
</evidence>
<gene>
    <name evidence="1" type="ORF">HAX54_042643</name>
</gene>
<accession>A0ABS8SMK0</accession>
<evidence type="ECO:0000313" key="1">
    <source>
        <dbReference type="EMBL" id="MCD7459994.1"/>
    </source>
</evidence>
<protein>
    <submittedName>
        <fullName evidence="1">Uncharacterized protein</fullName>
    </submittedName>
</protein>
<dbReference type="Proteomes" id="UP000823775">
    <property type="component" value="Unassembled WGS sequence"/>
</dbReference>
<dbReference type="Gene3D" id="3.30.559.10">
    <property type="entry name" value="Chloramphenicol acetyltransferase-like domain"/>
    <property type="match status" value="1"/>
</dbReference>
<comment type="caution">
    <text evidence="1">The sequence shown here is derived from an EMBL/GenBank/DDBJ whole genome shotgun (WGS) entry which is preliminary data.</text>
</comment>
<dbReference type="EMBL" id="JACEIK010000630">
    <property type="protein sequence ID" value="MCD7459994.1"/>
    <property type="molecule type" value="Genomic_DNA"/>
</dbReference>
<keyword evidence="2" id="KW-1185">Reference proteome</keyword>
<organism evidence="1 2">
    <name type="scientific">Datura stramonium</name>
    <name type="common">Jimsonweed</name>
    <name type="synonym">Common thornapple</name>
    <dbReference type="NCBI Taxonomy" id="4076"/>
    <lineage>
        <taxon>Eukaryota</taxon>
        <taxon>Viridiplantae</taxon>
        <taxon>Streptophyta</taxon>
        <taxon>Embryophyta</taxon>
        <taxon>Tracheophyta</taxon>
        <taxon>Spermatophyta</taxon>
        <taxon>Magnoliopsida</taxon>
        <taxon>eudicotyledons</taxon>
        <taxon>Gunneridae</taxon>
        <taxon>Pentapetalae</taxon>
        <taxon>asterids</taxon>
        <taxon>lamiids</taxon>
        <taxon>Solanales</taxon>
        <taxon>Solanaceae</taxon>
        <taxon>Solanoideae</taxon>
        <taxon>Datureae</taxon>
        <taxon>Datura</taxon>
    </lineage>
</organism>
<sequence>MKMKRELFLIEAFAHNYKLQESSLSNHGEVKIANHFLPKLEYNSPAFNTIPLLVQLTFLECGGMILGCSISQASLNLKADIASTEVPNPTRVEACRLSHGNVPRSRRHHH</sequence>
<proteinExistence type="predicted"/>
<dbReference type="InterPro" id="IPR023213">
    <property type="entry name" value="CAT-like_dom_sf"/>
</dbReference>
<reference evidence="1 2" key="1">
    <citation type="journal article" date="2021" name="BMC Genomics">
        <title>Datura genome reveals duplications of psychoactive alkaloid biosynthetic genes and high mutation rate following tissue culture.</title>
        <authorList>
            <person name="Rajewski A."/>
            <person name="Carter-House D."/>
            <person name="Stajich J."/>
            <person name="Litt A."/>
        </authorList>
    </citation>
    <scope>NUCLEOTIDE SEQUENCE [LARGE SCALE GENOMIC DNA]</scope>
    <source>
        <strain evidence="1">AR-01</strain>
    </source>
</reference>
<dbReference type="Pfam" id="PF02458">
    <property type="entry name" value="Transferase"/>
    <property type="match status" value="1"/>
</dbReference>
<name>A0ABS8SMK0_DATST</name>